<dbReference type="InterPro" id="IPR013668">
    <property type="entry name" value="RNase_R_HTH_12"/>
</dbReference>
<dbReference type="InterPro" id="IPR003593">
    <property type="entry name" value="AAA+_ATPase"/>
</dbReference>
<comment type="caution">
    <text evidence="4">The sequence shown here is derived from an EMBL/GenBank/DDBJ whole genome shotgun (WGS) entry which is preliminary data.</text>
</comment>
<evidence type="ECO:0000256" key="1">
    <source>
        <dbReference type="ARBA" id="ARBA00022741"/>
    </source>
</evidence>
<dbReference type="InterPro" id="IPR002078">
    <property type="entry name" value="Sigma_54_int"/>
</dbReference>
<evidence type="ECO:0000313" key="4">
    <source>
        <dbReference type="EMBL" id="MBI6874008.1"/>
    </source>
</evidence>
<dbReference type="GO" id="GO:0006355">
    <property type="term" value="P:regulation of DNA-templated transcription"/>
    <property type="evidence" value="ECO:0007669"/>
    <property type="project" value="InterPro"/>
</dbReference>
<dbReference type="RefSeq" id="WP_211143422.1">
    <property type="nucleotide sequence ID" value="NZ_JAEEGB010000017.1"/>
</dbReference>
<sequence>MKTIVLITGAEVTRKFLHNQLQECLGEFLFIKSYAIDEGINKNDICGDLLVFSSKTAYDRVNRINIDIGHIPFVIAKRTFNFTNINKLFSLKPGSEVLLVNDLKESIDNMIEDLIELEIKHITFIPYYPGIDKYKCYEIAVTPGEIDMVPKGVKTIIDLGSRLIAMSSLIEIMNAVGYYDQRENDISSKYVEKMIEIEEELSITNNEVITLNRGLERVLLQLNKFQIKDYKNLLQFQRSLALVENMKSGIREDLYKKRYYAKYTFEHIVGESKEINEVKNIAKKLAGTNLSILIEGESGTGKELFASAIHNYSSRSDGPFLAVNFSALPENLVESELFGYEAGAFTGAKKEGKIGLFEQAKGGTIFLDEIGDASLAVQMRLLRVLQEKEIMRVGGNRITPIDVRIVAATNKSLIELVDEGKFREDLYYRLKMGYLVIPPLRNRKEDIADIIKEFFIRKRSKMKVSDEVAEIFNIRQWRGNVRELINTLEYAYEFCDSGYIKEEHLPIDYKNSRTHSNKSIKKSIDYELKTILEEIYKYQNKNIVIGRKFLSEALRDKGLNFSEQTIRTKLNHLQDLEFITKSKGKSGTKITSRGIEWLKQNG</sequence>
<dbReference type="PROSITE" id="PS50045">
    <property type="entry name" value="SIGMA54_INTERACT_4"/>
    <property type="match status" value="1"/>
</dbReference>
<evidence type="ECO:0000256" key="2">
    <source>
        <dbReference type="ARBA" id="ARBA00022840"/>
    </source>
</evidence>
<proteinExistence type="predicted"/>
<feature type="domain" description="Sigma-54 factor interaction" evidence="3">
    <location>
        <begin position="268"/>
        <end position="493"/>
    </location>
</feature>
<dbReference type="AlphaFoldDB" id="A0A934HVD6"/>
<dbReference type="PANTHER" id="PTHR32071:SF57">
    <property type="entry name" value="C4-DICARBOXYLATE TRANSPORT TRANSCRIPTIONAL REGULATORY PROTEIN DCTD"/>
    <property type="match status" value="1"/>
</dbReference>
<organism evidence="4 5">
    <name type="scientific">Clostridium aciditolerans</name>
    <dbReference type="NCBI Taxonomy" id="339861"/>
    <lineage>
        <taxon>Bacteria</taxon>
        <taxon>Bacillati</taxon>
        <taxon>Bacillota</taxon>
        <taxon>Clostridia</taxon>
        <taxon>Eubacteriales</taxon>
        <taxon>Clostridiaceae</taxon>
        <taxon>Clostridium</taxon>
    </lineage>
</organism>
<gene>
    <name evidence="4" type="ORF">I6U51_15080</name>
</gene>
<dbReference type="Gene3D" id="1.10.8.60">
    <property type="match status" value="1"/>
</dbReference>
<dbReference type="InterPro" id="IPR036388">
    <property type="entry name" value="WH-like_DNA-bd_sf"/>
</dbReference>
<keyword evidence="2" id="KW-0067">ATP-binding</keyword>
<dbReference type="SUPFAM" id="SSF52540">
    <property type="entry name" value="P-loop containing nucleoside triphosphate hydrolases"/>
    <property type="match status" value="1"/>
</dbReference>
<accession>A0A934HVD6</accession>
<dbReference type="SMART" id="SM00382">
    <property type="entry name" value="AAA"/>
    <property type="match status" value="1"/>
</dbReference>
<protein>
    <submittedName>
        <fullName evidence="4">Sigma 54-interacting transcriptional regulator</fullName>
    </submittedName>
</protein>
<keyword evidence="1" id="KW-0547">Nucleotide-binding</keyword>
<reference evidence="4" key="1">
    <citation type="submission" date="2020-12" db="EMBL/GenBank/DDBJ databases">
        <title>Clostridium thailandense sp. nov., a novel acetogenic bacterium isolated from peat land soil in Thailand.</title>
        <authorList>
            <person name="Chaikitkaew S."/>
            <person name="Birkeland N.K."/>
        </authorList>
    </citation>
    <scope>NUCLEOTIDE SEQUENCE</scope>
    <source>
        <strain evidence="4">DSM 17425</strain>
    </source>
</reference>
<dbReference type="Proteomes" id="UP000622687">
    <property type="component" value="Unassembled WGS sequence"/>
</dbReference>
<dbReference type="InterPro" id="IPR058031">
    <property type="entry name" value="AAA_lid_NorR"/>
</dbReference>
<dbReference type="Gene3D" id="1.10.10.10">
    <property type="entry name" value="Winged helix-like DNA-binding domain superfamily/Winged helix DNA-binding domain"/>
    <property type="match status" value="1"/>
</dbReference>
<dbReference type="GO" id="GO:0005524">
    <property type="term" value="F:ATP binding"/>
    <property type="evidence" value="ECO:0007669"/>
    <property type="project" value="UniProtKB-KW"/>
</dbReference>
<dbReference type="PROSITE" id="PS00675">
    <property type="entry name" value="SIGMA54_INTERACT_1"/>
    <property type="match status" value="1"/>
</dbReference>
<dbReference type="InterPro" id="IPR027417">
    <property type="entry name" value="P-loop_NTPase"/>
</dbReference>
<dbReference type="Pfam" id="PF00158">
    <property type="entry name" value="Sigma54_activat"/>
    <property type="match status" value="1"/>
</dbReference>
<dbReference type="Pfam" id="PF08461">
    <property type="entry name" value="WHD_RNase_R"/>
    <property type="match status" value="1"/>
</dbReference>
<dbReference type="PANTHER" id="PTHR32071">
    <property type="entry name" value="TRANSCRIPTIONAL REGULATORY PROTEIN"/>
    <property type="match status" value="1"/>
</dbReference>
<keyword evidence="5" id="KW-1185">Reference proteome</keyword>
<dbReference type="EMBL" id="JAEEGB010000017">
    <property type="protein sequence ID" value="MBI6874008.1"/>
    <property type="molecule type" value="Genomic_DNA"/>
</dbReference>
<dbReference type="CDD" id="cd00009">
    <property type="entry name" value="AAA"/>
    <property type="match status" value="1"/>
</dbReference>
<dbReference type="Pfam" id="PF25601">
    <property type="entry name" value="AAA_lid_14"/>
    <property type="match status" value="1"/>
</dbReference>
<dbReference type="InterPro" id="IPR025662">
    <property type="entry name" value="Sigma_54_int_dom_ATP-bd_1"/>
</dbReference>
<dbReference type="Gene3D" id="3.40.50.300">
    <property type="entry name" value="P-loop containing nucleotide triphosphate hydrolases"/>
    <property type="match status" value="1"/>
</dbReference>
<evidence type="ECO:0000313" key="5">
    <source>
        <dbReference type="Proteomes" id="UP000622687"/>
    </source>
</evidence>
<name>A0A934HVD6_9CLOT</name>
<dbReference type="FunFam" id="3.40.50.300:FF:000006">
    <property type="entry name" value="DNA-binding transcriptional regulator NtrC"/>
    <property type="match status" value="1"/>
</dbReference>
<evidence type="ECO:0000259" key="3">
    <source>
        <dbReference type="PROSITE" id="PS50045"/>
    </source>
</evidence>